<gene>
    <name evidence="2" type="ORF">DFP94_10951</name>
</gene>
<name>A0A369B9X9_9BACL</name>
<dbReference type="RefSeq" id="WP_114497971.1">
    <property type="nucleotide sequence ID" value="NZ_QPJW01000009.1"/>
</dbReference>
<dbReference type="Pfam" id="PF00550">
    <property type="entry name" value="PP-binding"/>
    <property type="match status" value="1"/>
</dbReference>
<dbReference type="Gene3D" id="1.10.1200.10">
    <property type="entry name" value="ACP-like"/>
    <property type="match status" value="1"/>
</dbReference>
<reference evidence="2 3" key="1">
    <citation type="submission" date="2018-07" db="EMBL/GenBank/DDBJ databases">
        <title>Genomic Encyclopedia of Type Strains, Phase III (KMG-III): the genomes of soil and plant-associated and newly described type strains.</title>
        <authorList>
            <person name="Whitman W."/>
        </authorList>
    </citation>
    <scope>NUCLEOTIDE SEQUENCE [LARGE SCALE GENOMIC DNA]</scope>
    <source>
        <strain evidence="2 3">CECT 8333</strain>
    </source>
</reference>
<proteinExistence type="predicted"/>
<evidence type="ECO:0000313" key="2">
    <source>
        <dbReference type="EMBL" id="RCX17327.1"/>
    </source>
</evidence>
<dbReference type="InterPro" id="IPR036736">
    <property type="entry name" value="ACP-like_sf"/>
</dbReference>
<dbReference type="AlphaFoldDB" id="A0A369B9X9"/>
<protein>
    <submittedName>
        <fullName evidence="2">Phosphopantetheine binding protein</fullName>
    </submittedName>
</protein>
<evidence type="ECO:0000313" key="3">
    <source>
        <dbReference type="Proteomes" id="UP000253090"/>
    </source>
</evidence>
<dbReference type="PROSITE" id="PS50075">
    <property type="entry name" value="CARRIER"/>
    <property type="match status" value="1"/>
</dbReference>
<evidence type="ECO:0000259" key="1">
    <source>
        <dbReference type="PROSITE" id="PS50075"/>
    </source>
</evidence>
<dbReference type="InterPro" id="IPR009081">
    <property type="entry name" value="PP-bd_ACP"/>
</dbReference>
<keyword evidence="3" id="KW-1185">Reference proteome</keyword>
<sequence>MDHQMSVLHSDIAGYVWTAIGGLLKDPHIAERTDEHTMLWELGLSSVLLITLIIQLEEHYKISFDDAGMLEENFQTVGKIKQMILAKLEPEGG</sequence>
<organism evidence="2 3">
    <name type="scientific">Fontibacillus phaseoli</name>
    <dbReference type="NCBI Taxonomy" id="1416533"/>
    <lineage>
        <taxon>Bacteria</taxon>
        <taxon>Bacillati</taxon>
        <taxon>Bacillota</taxon>
        <taxon>Bacilli</taxon>
        <taxon>Bacillales</taxon>
        <taxon>Paenibacillaceae</taxon>
        <taxon>Fontibacillus</taxon>
    </lineage>
</organism>
<dbReference type="Proteomes" id="UP000253090">
    <property type="component" value="Unassembled WGS sequence"/>
</dbReference>
<feature type="domain" description="Carrier" evidence="1">
    <location>
        <begin position="7"/>
        <end position="88"/>
    </location>
</feature>
<dbReference type="EMBL" id="QPJW01000009">
    <property type="protein sequence ID" value="RCX17327.1"/>
    <property type="molecule type" value="Genomic_DNA"/>
</dbReference>
<accession>A0A369B9X9</accession>
<dbReference type="SUPFAM" id="SSF47336">
    <property type="entry name" value="ACP-like"/>
    <property type="match status" value="1"/>
</dbReference>
<dbReference type="OrthoDB" id="1495744at2"/>
<comment type="caution">
    <text evidence="2">The sequence shown here is derived from an EMBL/GenBank/DDBJ whole genome shotgun (WGS) entry which is preliminary data.</text>
</comment>